<organism evidence="1 2">
    <name type="scientific">Euphydryas editha</name>
    <name type="common">Edith's checkerspot</name>
    <dbReference type="NCBI Taxonomy" id="104508"/>
    <lineage>
        <taxon>Eukaryota</taxon>
        <taxon>Metazoa</taxon>
        <taxon>Ecdysozoa</taxon>
        <taxon>Arthropoda</taxon>
        <taxon>Hexapoda</taxon>
        <taxon>Insecta</taxon>
        <taxon>Pterygota</taxon>
        <taxon>Neoptera</taxon>
        <taxon>Endopterygota</taxon>
        <taxon>Lepidoptera</taxon>
        <taxon>Glossata</taxon>
        <taxon>Ditrysia</taxon>
        <taxon>Papilionoidea</taxon>
        <taxon>Nymphalidae</taxon>
        <taxon>Nymphalinae</taxon>
        <taxon>Euphydryas</taxon>
    </lineage>
</organism>
<accession>A0AAU9V8T8</accession>
<keyword evidence="2" id="KW-1185">Reference proteome</keyword>
<sequence>MRNICNASMPRAGLYKPRRQIYWWRVEIRQLLQDCVAARRRYTRYRRRCNRDQLEEDSGHHLRWLLDGAPRPM</sequence>
<gene>
    <name evidence="1" type="ORF">EEDITHA_LOCUS21740</name>
</gene>
<comment type="caution">
    <text evidence="1">The sequence shown here is derived from an EMBL/GenBank/DDBJ whole genome shotgun (WGS) entry which is preliminary data.</text>
</comment>
<dbReference type="EMBL" id="CAKOGL010000030">
    <property type="protein sequence ID" value="CAH2107739.1"/>
    <property type="molecule type" value="Genomic_DNA"/>
</dbReference>
<proteinExistence type="predicted"/>
<dbReference type="AlphaFoldDB" id="A0AAU9V8T8"/>
<evidence type="ECO:0000313" key="2">
    <source>
        <dbReference type="Proteomes" id="UP001153954"/>
    </source>
</evidence>
<reference evidence="1" key="1">
    <citation type="submission" date="2022-03" db="EMBL/GenBank/DDBJ databases">
        <authorList>
            <person name="Tunstrom K."/>
        </authorList>
    </citation>
    <scope>NUCLEOTIDE SEQUENCE</scope>
</reference>
<name>A0AAU9V8T8_EUPED</name>
<dbReference type="Proteomes" id="UP001153954">
    <property type="component" value="Unassembled WGS sequence"/>
</dbReference>
<protein>
    <submittedName>
        <fullName evidence="1">Uncharacterized protein</fullName>
    </submittedName>
</protein>
<evidence type="ECO:0000313" key="1">
    <source>
        <dbReference type="EMBL" id="CAH2107739.1"/>
    </source>
</evidence>